<keyword evidence="4 9" id="KW-0418">Kinase</keyword>
<dbReference type="RefSeq" id="WP_131893883.1">
    <property type="nucleotide sequence ID" value="NZ_SMKU01000069.1"/>
</dbReference>
<gene>
    <name evidence="9" type="ORF">E1298_15915</name>
</gene>
<dbReference type="InterPro" id="IPR002173">
    <property type="entry name" value="Carboh/pur_kinase_PfkB_CS"/>
</dbReference>
<evidence type="ECO:0000313" key="10">
    <source>
        <dbReference type="Proteomes" id="UP000294513"/>
    </source>
</evidence>
<keyword evidence="3" id="KW-0548">Nucleotidyltransferase</keyword>
<dbReference type="SUPFAM" id="SSF53613">
    <property type="entry name" value="Ribokinase-like"/>
    <property type="match status" value="1"/>
</dbReference>
<evidence type="ECO:0000313" key="9">
    <source>
        <dbReference type="EMBL" id="TDD87711.1"/>
    </source>
</evidence>
<dbReference type="EMBL" id="SMKU01000069">
    <property type="protein sequence ID" value="TDD87711.1"/>
    <property type="molecule type" value="Genomic_DNA"/>
</dbReference>
<dbReference type="InterPro" id="IPR050385">
    <property type="entry name" value="Archaeal_FAD_synthase"/>
</dbReference>
<evidence type="ECO:0000256" key="2">
    <source>
        <dbReference type="ARBA" id="ARBA00022679"/>
    </source>
</evidence>
<reference evidence="9 10" key="1">
    <citation type="submission" date="2019-03" db="EMBL/GenBank/DDBJ databases">
        <title>Draft genome sequences of novel Actinobacteria.</title>
        <authorList>
            <person name="Sahin N."/>
            <person name="Ay H."/>
            <person name="Saygin H."/>
        </authorList>
    </citation>
    <scope>NUCLEOTIDE SEQUENCE [LARGE SCALE GENOMIC DNA]</scope>
    <source>
        <strain evidence="9 10">H3C3</strain>
    </source>
</reference>
<dbReference type="AlphaFoldDB" id="A0A4R5BLV2"/>
<evidence type="ECO:0000259" key="8">
    <source>
        <dbReference type="Pfam" id="PF01467"/>
    </source>
</evidence>
<dbReference type="Pfam" id="PF00294">
    <property type="entry name" value="PfkB"/>
    <property type="match status" value="1"/>
</dbReference>
<dbReference type="PROSITE" id="PS00584">
    <property type="entry name" value="PFKB_KINASES_2"/>
    <property type="match status" value="1"/>
</dbReference>
<dbReference type="InterPro" id="IPR004821">
    <property type="entry name" value="Cyt_trans-like"/>
</dbReference>
<dbReference type="GO" id="GO:0016301">
    <property type="term" value="F:kinase activity"/>
    <property type="evidence" value="ECO:0007669"/>
    <property type="project" value="UniProtKB-KW"/>
</dbReference>
<keyword evidence="10" id="KW-1185">Reference proteome</keyword>
<name>A0A4R5BLV2_9ACTN</name>
<evidence type="ECO:0000256" key="5">
    <source>
        <dbReference type="ARBA" id="ARBA00023268"/>
    </source>
</evidence>
<feature type="domain" description="Cytidyltransferase-like" evidence="8">
    <location>
        <begin position="334"/>
        <end position="443"/>
    </location>
</feature>
<dbReference type="NCBIfam" id="TIGR00125">
    <property type="entry name" value="cyt_tran_rel"/>
    <property type="match status" value="1"/>
</dbReference>
<dbReference type="Proteomes" id="UP000294513">
    <property type="component" value="Unassembled WGS sequence"/>
</dbReference>
<dbReference type="GO" id="GO:0016779">
    <property type="term" value="F:nucleotidyltransferase activity"/>
    <property type="evidence" value="ECO:0007669"/>
    <property type="project" value="UniProtKB-KW"/>
</dbReference>
<evidence type="ECO:0000259" key="7">
    <source>
        <dbReference type="Pfam" id="PF00294"/>
    </source>
</evidence>
<dbReference type="OrthoDB" id="9802794at2"/>
<keyword evidence="2 9" id="KW-0808">Transferase</keyword>
<dbReference type="Gene3D" id="3.40.1190.20">
    <property type="match status" value="1"/>
</dbReference>
<dbReference type="InterPro" id="IPR011611">
    <property type="entry name" value="PfkB_dom"/>
</dbReference>
<evidence type="ECO:0000256" key="1">
    <source>
        <dbReference type="ARBA" id="ARBA00004713"/>
    </source>
</evidence>
<comment type="caution">
    <text evidence="9">The sequence shown here is derived from an EMBL/GenBank/DDBJ whole genome shotgun (WGS) entry which is preliminary data.</text>
</comment>
<accession>A0A4R5BLV2</accession>
<comment type="pathway">
    <text evidence="1">Bacterial outer membrane biogenesis; LPS core biosynthesis.</text>
</comment>
<dbReference type="Pfam" id="PF01467">
    <property type="entry name" value="CTP_transf_like"/>
    <property type="match status" value="1"/>
</dbReference>
<dbReference type="SUPFAM" id="SSF52374">
    <property type="entry name" value="Nucleotidylyl transferase"/>
    <property type="match status" value="1"/>
</dbReference>
<proteinExistence type="predicted"/>
<feature type="domain" description="Carbohydrate kinase PfkB" evidence="7">
    <location>
        <begin position="175"/>
        <end position="294"/>
    </location>
</feature>
<keyword evidence="5" id="KW-0511">Multifunctional enzyme</keyword>
<evidence type="ECO:0000256" key="6">
    <source>
        <dbReference type="ARBA" id="ARBA00023277"/>
    </source>
</evidence>
<dbReference type="Gene3D" id="3.40.50.620">
    <property type="entry name" value="HUPs"/>
    <property type="match status" value="1"/>
</dbReference>
<sequence length="465" mass="47930">MTAPLVVVGDVLLDIDIVGTSSRLCPDAPVPVVEQAEERPRPGGAGLAALLAAAEGREVVLVTALADDEPGRRLRAMLEPHMEVAAFHLHGGTPCKLRIRSGGQSVARLDAGEGQALDGPVGPRVADAIAGAGAVLVSDYGRGVTRHRAVRSLLGELPAGVPVVWDPHPRGEPPVRGVRLLTPNEEEAARLAAADGAEISGFGLSAAGRRGRRLGRMWDLEGVAITLGAEGALLCDGSEAPFLAPAEPARGDSCGAGDSFAAGAVDVLAGGGSLTAAVSEGVRRASEFVRAGAAGAVAAQLAETGTARLVPERDEDAFDVAERTRRAGGTVVATGGCFDLLHAGHVSLLQHARRLGDCLIVCVNSDASVRRRKGPTRPVTHAADRVRVLEALSDVDAAVVFDDDTPAPLLERLRPDVWVKGADYAGTALPEAETVRAHNGEVVLLPLLEGRSTTRLLSTTKGHAS</sequence>
<dbReference type="PANTHER" id="PTHR43793:SF2">
    <property type="entry name" value="BIFUNCTIONAL PROTEIN HLDE"/>
    <property type="match status" value="1"/>
</dbReference>
<evidence type="ECO:0000256" key="3">
    <source>
        <dbReference type="ARBA" id="ARBA00022695"/>
    </source>
</evidence>
<evidence type="ECO:0000256" key="4">
    <source>
        <dbReference type="ARBA" id="ARBA00022777"/>
    </source>
</evidence>
<dbReference type="GO" id="GO:0009244">
    <property type="term" value="P:lipopolysaccharide core region biosynthetic process"/>
    <property type="evidence" value="ECO:0007669"/>
    <property type="project" value="UniProtKB-UniPathway"/>
</dbReference>
<dbReference type="PANTHER" id="PTHR43793">
    <property type="entry name" value="FAD SYNTHASE"/>
    <property type="match status" value="1"/>
</dbReference>
<dbReference type="UniPathway" id="UPA00958"/>
<keyword evidence="6" id="KW-0119">Carbohydrate metabolism</keyword>
<protein>
    <submittedName>
        <fullName evidence="9">Bifunctional heptose 7-phosphate kinase/heptose 1-phosphate adenyltransferase</fullName>
    </submittedName>
</protein>
<dbReference type="InterPro" id="IPR014729">
    <property type="entry name" value="Rossmann-like_a/b/a_fold"/>
</dbReference>
<organism evidence="9 10">
    <name type="scientific">Actinomadura rubrisoli</name>
    <dbReference type="NCBI Taxonomy" id="2530368"/>
    <lineage>
        <taxon>Bacteria</taxon>
        <taxon>Bacillati</taxon>
        <taxon>Actinomycetota</taxon>
        <taxon>Actinomycetes</taxon>
        <taxon>Streptosporangiales</taxon>
        <taxon>Thermomonosporaceae</taxon>
        <taxon>Actinomadura</taxon>
    </lineage>
</organism>
<dbReference type="InterPro" id="IPR029056">
    <property type="entry name" value="Ribokinase-like"/>
</dbReference>